<dbReference type="InterPro" id="IPR011918">
    <property type="entry name" value="ABC_MsbA_ATP-bd"/>
</dbReference>
<feature type="transmembrane region" description="Helical" evidence="10">
    <location>
        <begin position="173"/>
        <end position="190"/>
    </location>
</feature>
<feature type="transmembrane region" description="Helical" evidence="10">
    <location>
        <begin position="304"/>
        <end position="325"/>
    </location>
</feature>
<proteinExistence type="inferred from homology"/>
<dbReference type="KEGG" id="rva:Rvan_0566"/>
<feature type="domain" description="ABC transporter" evidence="11">
    <location>
        <begin position="372"/>
        <end position="608"/>
    </location>
</feature>
<name>E3HZA0_RHOVT</name>
<dbReference type="Gene3D" id="1.20.1560.10">
    <property type="entry name" value="ABC transporter type 1, transmembrane domain"/>
    <property type="match status" value="1"/>
</dbReference>
<comment type="similarity">
    <text evidence="2">Belongs to the ABC transporter superfamily.</text>
</comment>
<dbReference type="GO" id="GO:0015421">
    <property type="term" value="F:ABC-type oligopeptide transporter activity"/>
    <property type="evidence" value="ECO:0007669"/>
    <property type="project" value="TreeGrafter"/>
</dbReference>
<dbReference type="STRING" id="648757.Rvan_0566"/>
<dbReference type="RefSeq" id="WP_013418250.1">
    <property type="nucleotide sequence ID" value="NC_014664.1"/>
</dbReference>
<feature type="domain" description="ABC transmembrane type-1" evidence="12">
    <location>
        <begin position="55"/>
        <end position="337"/>
    </location>
</feature>
<dbReference type="InterPro" id="IPR036640">
    <property type="entry name" value="ABC1_TM_sf"/>
</dbReference>
<protein>
    <submittedName>
        <fullName evidence="13">Lipid A ABC exporter family, fused ATPase and inner membrane subunits</fullName>
    </submittedName>
</protein>
<dbReference type="InterPro" id="IPR003593">
    <property type="entry name" value="AAA+_ATPase"/>
</dbReference>
<dbReference type="HOGENOM" id="CLU_000604_84_9_5"/>
<accession>E3HZA0</accession>
<organism evidence="13 14">
    <name type="scientific">Rhodomicrobium vannielii (strain ATCC 17100 / DSM 162 / LMG 4299 / NCIMB 10020 / ATH 3.1.1)</name>
    <dbReference type="NCBI Taxonomy" id="648757"/>
    <lineage>
        <taxon>Bacteria</taxon>
        <taxon>Pseudomonadati</taxon>
        <taxon>Pseudomonadota</taxon>
        <taxon>Alphaproteobacteria</taxon>
        <taxon>Hyphomicrobiales</taxon>
        <taxon>Hyphomicrobiaceae</taxon>
        <taxon>Rhodomicrobium</taxon>
    </lineage>
</organism>
<dbReference type="InterPro" id="IPR003439">
    <property type="entry name" value="ABC_transporter-like_ATP-bd"/>
</dbReference>
<dbReference type="InterPro" id="IPR039421">
    <property type="entry name" value="Type_1_exporter"/>
</dbReference>
<evidence type="ECO:0000256" key="2">
    <source>
        <dbReference type="ARBA" id="ARBA00005417"/>
    </source>
</evidence>
<evidence type="ECO:0000256" key="10">
    <source>
        <dbReference type="SAM" id="Phobius"/>
    </source>
</evidence>
<evidence type="ECO:0000256" key="1">
    <source>
        <dbReference type="ARBA" id="ARBA00004651"/>
    </source>
</evidence>
<feature type="transmembrane region" description="Helical" evidence="10">
    <location>
        <begin position="196"/>
        <end position="213"/>
    </location>
</feature>
<evidence type="ECO:0000256" key="4">
    <source>
        <dbReference type="ARBA" id="ARBA00022741"/>
    </source>
</evidence>
<keyword evidence="4" id="KW-0547">Nucleotide-binding</keyword>
<comment type="subcellular location">
    <subcellularLocation>
        <location evidence="1">Cell membrane</location>
        <topology evidence="1">Multi-pass membrane protein</topology>
    </subcellularLocation>
</comment>
<dbReference type="PROSITE" id="PS50929">
    <property type="entry name" value="ABC_TM1F"/>
    <property type="match status" value="1"/>
</dbReference>
<evidence type="ECO:0000256" key="3">
    <source>
        <dbReference type="ARBA" id="ARBA00022692"/>
    </source>
</evidence>
<sequence length="620" mass="67101">MTLHTLADRRSNLPAPAGENRKPGEIAAREARSRANLKPLQLLRPYVLKYKAVAIAALIALIVSSSATLMLPFAVREMIDRGFSPEKQSLINIYFAGLFAVGALLGISSAIRFYCVSWLGERVIADVRADVFRHLSRLSAAFYEKTHSGEIMSRLNADTTQIKAAVSTSVSQVLRNAVMFIGALVLMVFTSLKLSLLVLVVIPVIIVPLVLYGRTVRRYSRIAQDEVAASSSFASENLSAIRTMQAFTSETLVANRYAAAVSRSFDAAVSRTKRRAIMTASAIFLIFGAIVGVLWYGAHDVMEGVITGGILAQFVLYAVIAAACLSEFSEIFGEMQQAAGAAERLSELMAIPAEIRSPADPRPFPDHAKGEVTFEAVSFTYPLRPDHPALHNVSFIARPGERVAIVGPSGSGKTTIFNLILRFYDAHQGRILVDRVPVEKADLTELRKRISLVSQDTIIFAETVIDNIRYGSPDASDEDVRAAAKAALANTFIEQLPEGYNTLLGERGVVLSGGQRQRIAIARAILKNAPILLLDEATSALDQESEKLVQTALERVMRGRTTLVIAHRLATVINADRILVIDGGELVEEGTHAQLLGAGGVYARLAGLQLEGHQEGALAS</sequence>
<evidence type="ECO:0000256" key="5">
    <source>
        <dbReference type="ARBA" id="ARBA00022840"/>
    </source>
</evidence>
<feature type="region of interest" description="Disordered" evidence="9">
    <location>
        <begin position="1"/>
        <end position="22"/>
    </location>
</feature>
<dbReference type="PANTHER" id="PTHR43394">
    <property type="entry name" value="ATP-DEPENDENT PERMEASE MDL1, MITOCHONDRIAL"/>
    <property type="match status" value="1"/>
</dbReference>
<feature type="transmembrane region" description="Helical" evidence="10">
    <location>
        <begin position="52"/>
        <end position="73"/>
    </location>
</feature>
<keyword evidence="14" id="KW-1185">Reference proteome</keyword>
<dbReference type="GO" id="GO:0016887">
    <property type="term" value="F:ATP hydrolysis activity"/>
    <property type="evidence" value="ECO:0007669"/>
    <property type="project" value="InterPro"/>
</dbReference>
<gene>
    <name evidence="13" type="ordered locus">Rvan_0566</name>
</gene>
<keyword evidence="7 10" id="KW-0472">Membrane</keyword>
<feature type="transmembrane region" description="Helical" evidence="10">
    <location>
        <begin position="93"/>
        <end position="115"/>
    </location>
</feature>
<dbReference type="InterPro" id="IPR027417">
    <property type="entry name" value="P-loop_NTPase"/>
</dbReference>
<dbReference type="PROSITE" id="PS50893">
    <property type="entry name" value="ABC_TRANSPORTER_2"/>
    <property type="match status" value="1"/>
</dbReference>
<dbReference type="GO" id="GO:0005524">
    <property type="term" value="F:ATP binding"/>
    <property type="evidence" value="ECO:0007669"/>
    <property type="project" value="UniProtKB-KW"/>
</dbReference>
<dbReference type="eggNOG" id="COG1132">
    <property type="taxonomic scope" value="Bacteria"/>
</dbReference>
<evidence type="ECO:0000259" key="12">
    <source>
        <dbReference type="PROSITE" id="PS50929"/>
    </source>
</evidence>
<dbReference type="Gene3D" id="3.40.50.300">
    <property type="entry name" value="P-loop containing nucleotide triphosphate hydrolases"/>
    <property type="match status" value="1"/>
</dbReference>
<dbReference type="SMART" id="SM00382">
    <property type="entry name" value="AAA"/>
    <property type="match status" value="1"/>
</dbReference>
<dbReference type="SUPFAM" id="SSF52540">
    <property type="entry name" value="P-loop containing nucleoside triphosphate hydrolases"/>
    <property type="match status" value="1"/>
</dbReference>
<keyword evidence="3 10" id="KW-0812">Transmembrane</keyword>
<keyword evidence="5" id="KW-0067">ATP-binding</keyword>
<feature type="transmembrane region" description="Helical" evidence="10">
    <location>
        <begin position="276"/>
        <end position="298"/>
    </location>
</feature>
<dbReference type="FunFam" id="3.40.50.300:FF:000218">
    <property type="entry name" value="Multidrug ABC transporter ATP-binding protein"/>
    <property type="match status" value="1"/>
</dbReference>
<dbReference type="Pfam" id="PF00005">
    <property type="entry name" value="ABC_tran"/>
    <property type="match status" value="1"/>
</dbReference>
<dbReference type="NCBIfam" id="TIGR02204">
    <property type="entry name" value="MsbA_rel"/>
    <property type="match status" value="1"/>
</dbReference>
<dbReference type="InterPro" id="IPR017871">
    <property type="entry name" value="ABC_transporter-like_CS"/>
</dbReference>
<dbReference type="AlphaFoldDB" id="E3HZA0"/>
<keyword evidence="6 10" id="KW-1133">Transmembrane helix</keyword>
<evidence type="ECO:0000259" key="11">
    <source>
        <dbReference type="PROSITE" id="PS50893"/>
    </source>
</evidence>
<dbReference type="PROSITE" id="PS00211">
    <property type="entry name" value="ABC_TRANSPORTER_1"/>
    <property type="match status" value="1"/>
</dbReference>
<comment type="function">
    <text evidence="8">Part of an ABC transporter complex. Transmembrane domains (TMD) form a pore in the inner membrane and the ATP-binding domain (NBD) is responsible for energy generation.</text>
</comment>
<dbReference type="Proteomes" id="UP000001399">
    <property type="component" value="Chromosome"/>
</dbReference>
<dbReference type="EMBL" id="CP002292">
    <property type="protein sequence ID" value="ADP69846.1"/>
    <property type="molecule type" value="Genomic_DNA"/>
</dbReference>
<evidence type="ECO:0000313" key="14">
    <source>
        <dbReference type="Proteomes" id="UP000001399"/>
    </source>
</evidence>
<feature type="compositionally biased region" description="Basic and acidic residues" evidence="9">
    <location>
        <begin position="1"/>
        <end position="11"/>
    </location>
</feature>
<dbReference type="SUPFAM" id="SSF90123">
    <property type="entry name" value="ABC transporter transmembrane region"/>
    <property type="match status" value="1"/>
</dbReference>
<evidence type="ECO:0000256" key="7">
    <source>
        <dbReference type="ARBA" id="ARBA00023136"/>
    </source>
</evidence>
<dbReference type="Pfam" id="PF00664">
    <property type="entry name" value="ABC_membrane"/>
    <property type="match status" value="1"/>
</dbReference>
<dbReference type="GO" id="GO:0005886">
    <property type="term" value="C:plasma membrane"/>
    <property type="evidence" value="ECO:0007669"/>
    <property type="project" value="UniProtKB-SubCell"/>
</dbReference>
<dbReference type="GO" id="GO:0090374">
    <property type="term" value="P:oligopeptide export from mitochondrion"/>
    <property type="evidence" value="ECO:0007669"/>
    <property type="project" value="TreeGrafter"/>
</dbReference>
<evidence type="ECO:0000256" key="8">
    <source>
        <dbReference type="ARBA" id="ARBA00024725"/>
    </source>
</evidence>
<evidence type="ECO:0000256" key="9">
    <source>
        <dbReference type="SAM" id="MobiDB-lite"/>
    </source>
</evidence>
<evidence type="ECO:0000256" key="6">
    <source>
        <dbReference type="ARBA" id="ARBA00022989"/>
    </source>
</evidence>
<reference evidence="14" key="1">
    <citation type="journal article" date="2011" name="J. Bacteriol.">
        <title>Genome sequences of eight morphologically diverse alphaproteobacteria.</title>
        <authorList>
            <consortium name="US DOE Joint Genome Institute"/>
            <person name="Brown P.J."/>
            <person name="Kysela D.T."/>
            <person name="Buechlein A."/>
            <person name="Hemmerich C."/>
            <person name="Brun Y.V."/>
        </authorList>
    </citation>
    <scope>NUCLEOTIDE SEQUENCE [LARGE SCALE GENOMIC DNA]</scope>
    <source>
        <strain evidence="14">ATCC 17100 / ATH 3.1.1 / DSM 162 / LMG 4299</strain>
    </source>
</reference>
<dbReference type="InterPro" id="IPR011527">
    <property type="entry name" value="ABC1_TM_dom"/>
</dbReference>
<evidence type="ECO:0000313" key="13">
    <source>
        <dbReference type="EMBL" id="ADP69846.1"/>
    </source>
</evidence>
<dbReference type="PANTHER" id="PTHR43394:SF1">
    <property type="entry name" value="ATP-BINDING CASSETTE SUB-FAMILY B MEMBER 10, MITOCHONDRIAL"/>
    <property type="match status" value="1"/>
</dbReference>
<dbReference type="CDD" id="cd18575">
    <property type="entry name" value="ABC_6TM_bac_exporter_ABCB8_10_like"/>
    <property type="match status" value="1"/>
</dbReference>